<dbReference type="InterPro" id="IPR045087">
    <property type="entry name" value="Cu-oxidase_fam"/>
</dbReference>
<dbReference type="InterPro" id="IPR011706">
    <property type="entry name" value="Cu-oxidase_C"/>
</dbReference>
<dbReference type="Pfam" id="PF00394">
    <property type="entry name" value="Cu-oxidase"/>
    <property type="match status" value="1"/>
</dbReference>
<dbReference type="Gene3D" id="2.60.40.420">
    <property type="entry name" value="Cupredoxins - blue copper proteins"/>
    <property type="match status" value="3"/>
</dbReference>
<dbReference type="AlphaFoldDB" id="A0A4D7QJG6"/>
<dbReference type="PANTHER" id="PTHR11709">
    <property type="entry name" value="MULTI-COPPER OXIDASE"/>
    <property type="match status" value="1"/>
</dbReference>
<dbReference type="KEGG" id="paqt:E8L99_19040"/>
<feature type="domain" description="Plastocyanin-like" evidence="3">
    <location>
        <begin position="54"/>
        <end position="160"/>
    </location>
</feature>
<proteinExistence type="predicted"/>
<dbReference type="GO" id="GO:0005507">
    <property type="term" value="F:copper ion binding"/>
    <property type="evidence" value="ECO:0007669"/>
    <property type="project" value="InterPro"/>
</dbReference>
<keyword evidence="5" id="KW-1185">Reference proteome</keyword>
<name>A0A4D7QJG6_9HYPH</name>
<feature type="domain" description="Plastocyanin-like" evidence="1">
    <location>
        <begin position="198"/>
        <end position="281"/>
    </location>
</feature>
<dbReference type="CDD" id="cd13861">
    <property type="entry name" value="CuRO_1_CumA_like"/>
    <property type="match status" value="1"/>
</dbReference>
<sequence>MHRPPSPDRCQLLDRRTLLAGLGLLPAWPGHAQAPAMRTLTASRGAARLRGPDHPATPVFGYDGLVPGPVLRARRGEEFRLSLTNGLDEPTALHWHGLRIANAMDGVPGLTQQPIQPGATFDMAFTPQDAGTFLYRPWHPVHGAGQLTRGMAGLLIVEGPSLPTADREQILVLDDWALDAEGALASPGSPLEPQGKPGTAGRIVTVNGQPDLVIEARANERLWLRIANAAHARIMQFVVPGQPLTLVALDGQPCEPFLLQNAQVTLGPGQRAEIMLDVTGEPGASLPVAINNLAGASIEGRIAIAEGAALRPAPLPRPGWLAANPIAQELDFRRAFRLDLGIETRGTEVVFNTRADRAPGPQPAFKVRRGTVVMAGLRNQTPVFQAVHLHGHQARLLDGLDDGWKPFFLDTILVAPGTTARIAFLADNPGKWVIEAQAIGNDNGPLVQWFEVT</sequence>
<dbReference type="InterPro" id="IPR001117">
    <property type="entry name" value="Cu-oxidase_2nd"/>
</dbReference>
<dbReference type="Pfam" id="PF07731">
    <property type="entry name" value="Cu-oxidase_2"/>
    <property type="match status" value="1"/>
</dbReference>
<dbReference type="GO" id="GO:0030288">
    <property type="term" value="C:outer membrane-bounded periplasmic space"/>
    <property type="evidence" value="ECO:0007669"/>
    <property type="project" value="TreeGrafter"/>
</dbReference>
<dbReference type="Proteomes" id="UP000298588">
    <property type="component" value="Chromosome"/>
</dbReference>
<feature type="domain" description="Plastocyanin-like" evidence="2">
    <location>
        <begin position="360"/>
        <end position="435"/>
    </location>
</feature>
<dbReference type="OrthoDB" id="9757546at2"/>
<dbReference type="GO" id="GO:0016491">
    <property type="term" value="F:oxidoreductase activity"/>
    <property type="evidence" value="ECO:0007669"/>
    <property type="project" value="InterPro"/>
</dbReference>
<dbReference type="PANTHER" id="PTHR11709:SF2">
    <property type="entry name" value="MULTICOPPER OXIDASE LPR1"/>
    <property type="match status" value="1"/>
</dbReference>
<evidence type="ECO:0000259" key="2">
    <source>
        <dbReference type="Pfam" id="PF07731"/>
    </source>
</evidence>
<evidence type="ECO:0000259" key="3">
    <source>
        <dbReference type="Pfam" id="PF07732"/>
    </source>
</evidence>
<evidence type="ECO:0000313" key="4">
    <source>
        <dbReference type="EMBL" id="QCK87698.1"/>
    </source>
</evidence>
<accession>A0A4D7QJG6</accession>
<dbReference type="Pfam" id="PF07732">
    <property type="entry name" value="Cu-oxidase_3"/>
    <property type="match status" value="1"/>
</dbReference>
<dbReference type="InterPro" id="IPR008972">
    <property type="entry name" value="Cupredoxin"/>
</dbReference>
<gene>
    <name evidence="4" type="ORF">E8L99_19040</name>
</gene>
<reference evidence="4 5" key="1">
    <citation type="submission" date="2019-04" db="EMBL/GenBank/DDBJ databases">
        <title>Phreatobacter aquaticus sp. nov.</title>
        <authorList>
            <person name="Choi A."/>
            <person name="Baek K."/>
        </authorList>
    </citation>
    <scope>NUCLEOTIDE SEQUENCE [LARGE SCALE GENOMIC DNA]</scope>
    <source>
        <strain evidence="4 5">NMCR1094</strain>
    </source>
</reference>
<evidence type="ECO:0000313" key="5">
    <source>
        <dbReference type="Proteomes" id="UP000298588"/>
    </source>
</evidence>
<organism evidence="4 5">
    <name type="scientific">Phreatobacter aquaticus</name>
    <dbReference type="NCBI Taxonomy" id="2570229"/>
    <lineage>
        <taxon>Bacteria</taxon>
        <taxon>Pseudomonadati</taxon>
        <taxon>Pseudomonadota</taxon>
        <taxon>Alphaproteobacteria</taxon>
        <taxon>Hyphomicrobiales</taxon>
        <taxon>Phreatobacteraceae</taxon>
        <taxon>Phreatobacter</taxon>
    </lineage>
</organism>
<dbReference type="EMBL" id="CP039865">
    <property type="protein sequence ID" value="QCK87698.1"/>
    <property type="molecule type" value="Genomic_DNA"/>
</dbReference>
<dbReference type="RefSeq" id="WP_137101027.1">
    <property type="nucleotide sequence ID" value="NZ_CP039865.1"/>
</dbReference>
<dbReference type="SUPFAM" id="SSF49503">
    <property type="entry name" value="Cupredoxins"/>
    <property type="match status" value="3"/>
</dbReference>
<evidence type="ECO:0000259" key="1">
    <source>
        <dbReference type="Pfam" id="PF00394"/>
    </source>
</evidence>
<protein>
    <submittedName>
        <fullName evidence="4">Multicopper oxidase family protein</fullName>
    </submittedName>
</protein>
<dbReference type="InterPro" id="IPR011707">
    <property type="entry name" value="Cu-oxidase-like_N"/>
</dbReference>